<accession>A0A7J6M4C0</accession>
<gene>
    <name evidence="2" type="ORF">FOL47_004168</name>
</gene>
<keyword evidence="3" id="KW-1185">Reference proteome</keyword>
<evidence type="ECO:0000313" key="3">
    <source>
        <dbReference type="Proteomes" id="UP000591131"/>
    </source>
</evidence>
<dbReference type="Proteomes" id="UP000591131">
    <property type="component" value="Unassembled WGS sequence"/>
</dbReference>
<feature type="region of interest" description="Disordered" evidence="1">
    <location>
        <begin position="40"/>
        <end position="177"/>
    </location>
</feature>
<sequence length="228" mass="24599">MPSLVQLCHSGDGTPQTGLQFKTSQALKALAQKRIDSKKAKITDGEERKAREANVEKQVHSREKLGDGEDLVARAMREAGSNEEASLENEESPTPHKLRRPSRGSIGEAKSVIDGGKSPQPGNDMTANSKGASGDSSNVKELDYTKPSSSRIDTKKDEDGEAEGRGDGRSEVGRRSDGLKILGAKASGDVFGTFNDLSNRSMVSPDDPGSPQLTSYTFDDLLDEWDRY</sequence>
<feature type="compositionally biased region" description="Basic and acidic residues" evidence="1">
    <location>
        <begin position="40"/>
        <end position="77"/>
    </location>
</feature>
<name>A0A7J6M4C0_PERCH</name>
<comment type="caution">
    <text evidence="2">The sequence shown here is derived from an EMBL/GenBank/DDBJ whole genome shotgun (WGS) entry which is preliminary data.</text>
</comment>
<proteinExistence type="predicted"/>
<organism evidence="2 3">
    <name type="scientific">Perkinsus chesapeaki</name>
    <name type="common">Clam parasite</name>
    <name type="synonym">Perkinsus andrewsi</name>
    <dbReference type="NCBI Taxonomy" id="330153"/>
    <lineage>
        <taxon>Eukaryota</taxon>
        <taxon>Sar</taxon>
        <taxon>Alveolata</taxon>
        <taxon>Perkinsozoa</taxon>
        <taxon>Perkinsea</taxon>
        <taxon>Perkinsida</taxon>
        <taxon>Perkinsidae</taxon>
        <taxon>Perkinsus</taxon>
    </lineage>
</organism>
<dbReference type="AlphaFoldDB" id="A0A7J6M4C0"/>
<reference evidence="2 3" key="1">
    <citation type="submission" date="2020-04" db="EMBL/GenBank/DDBJ databases">
        <title>Perkinsus chesapeaki whole genome sequence.</title>
        <authorList>
            <person name="Bogema D.R."/>
        </authorList>
    </citation>
    <scope>NUCLEOTIDE SEQUENCE [LARGE SCALE GENOMIC DNA]</scope>
    <source>
        <strain evidence="2">ATCC PRA-425</strain>
    </source>
</reference>
<evidence type="ECO:0000313" key="2">
    <source>
        <dbReference type="EMBL" id="KAF4666266.1"/>
    </source>
</evidence>
<dbReference type="EMBL" id="JAAPAO010000239">
    <property type="protein sequence ID" value="KAF4666266.1"/>
    <property type="molecule type" value="Genomic_DNA"/>
</dbReference>
<feature type="compositionally biased region" description="Basic and acidic residues" evidence="1">
    <location>
        <begin position="152"/>
        <end position="177"/>
    </location>
</feature>
<evidence type="ECO:0000256" key="1">
    <source>
        <dbReference type="SAM" id="MobiDB-lite"/>
    </source>
</evidence>
<protein>
    <submittedName>
        <fullName evidence="2">Uncharacterized protein</fullName>
    </submittedName>
</protein>
<feature type="compositionally biased region" description="Polar residues" evidence="1">
    <location>
        <begin position="120"/>
        <end position="137"/>
    </location>
</feature>